<dbReference type="EMBL" id="JFHE01000046">
    <property type="protein sequence ID" value="KDR27047.1"/>
    <property type="molecule type" value="Genomic_DNA"/>
</dbReference>
<reference evidence="3 4" key="2">
    <citation type="submission" date="2014-03" db="EMBL/GenBank/DDBJ databases">
        <title>Draft Genome Sequences of Four Burkholderia Strains.</title>
        <authorList>
            <person name="Liu X.Y."/>
            <person name="Li C.X."/>
            <person name="Xu J.H."/>
        </authorList>
    </citation>
    <scope>NUCLEOTIDE SEQUENCE [LARGE SCALE GENOMIC DNA]</scope>
    <source>
        <strain evidence="3 4">R27</strain>
    </source>
</reference>
<dbReference type="STRING" id="1071679.BG57_23790"/>
<reference evidence="5" key="3">
    <citation type="journal article" date="2019" name="Int. J. Syst. Evol. Microbiol.">
        <title>The Global Catalogue of Microorganisms (GCM) 10K type strain sequencing project: providing services to taxonomists for standard genome sequencing and annotation.</title>
        <authorList>
            <consortium name="The Broad Institute Genomics Platform"/>
            <consortium name="The Broad Institute Genome Sequencing Center for Infectious Disease"/>
            <person name="Wu L."/>
            <person name="Ma J."/>
        </authorList>
    </citation>
    <scope>NUCLEOTIDE SEQUENCE [LARGE SCALE GENOMIC DNA]</scope>
    <source>
        <strain evidence="5">CGMCC 1.11013</strain>
    </source>
</reference>
<evidence type="ECO:0000313" key="3">
    <source>
        <dbReference type="EMBL" id="KDR27047.1"/>
    </source>
</evidence>
<proteinExistence type="predicted"/>
<organism evidence="3 4">
    <name type="scientific">Caballeronia grimmiae</name>
    <dbReference type="NCBI Taxonomy" id="1071679"/>
    <lineage>
        <taxon>Bacteria</taxon>
        <taxon>Pseudomonadati</taxon>
        <taxon>Pseudomonadota</taxon>
        <taxon>Betaproteobacteria</taxon>
        <taxon>Burkholderiales</taxon>
        <taxon>Burkholderiaceae</taxon>
        <taxon>Caballeronia</taxon>
    </lineage>
</organism>
<dbReference type="AlphaFoldDB" id="A0A069NG13"/>
<dbReference type="EMBL" id="BMEG01000010">
    <property type="protein sequence ID" value="GGD89460.1"/>
    <property type="molecule type" value="Genomic_DNA"/>
</dbReference>
<dbReference type="GO" id="GO:0016787">
    <property type="term" value="F:hydrolase activity"/>
    <property type="evidence" value="ECO:0007669"/>
    <property type="project" value="UniProtKB-KW"/>
</dbReference>
<reference evidence="2" key="4">
    <citation type="submission" date="2024-05" db="EMBL/GenBank/DDBJ databases">
        <authorList>
            <person name="Sun Q."/>
            <person name="Zhou Y."/>
        </authorList>
    </citation>
    <scope>NUCLEOTIDE SEQUENCE</scope>
    <source>
        <strain evidence="2">CGMCC 1.11013</strain>
    </source>
</reference>
<reference evidence="2" key="1">
    <citation type="journal article" date="2014" name="Int. J. Syst. Evol. Microbiol.">
        <title>Complete genome of a new Firmicutes species belonging to the dominant human colonic microbiota ('Ruminococcus bicirculans') reveals two chromosomes and a selective capacity to utilize plant glucans.</title>
        <authorList>
            <consortium name="NISC Comparative Sequencing Program"/>
            <person name="Wegmann U."/>
            <person name="Louis P."/>
            <person name="Goesmann A."/>
            <person name="Henrissat B."/>
            <person name="Duncan S.H."/>
            <person name="Flint H.J."/>
        </authorList>
    </citation>
    <scope>NUCLEOTIDE SEQUENCE</scope>
    <source>
        <strain evidence="2">CGMCC 1.11013</strain>
    </source>
</reference>
<dbReference type="OrthoDB" id="9781757at2"/>
<sequence>MSSDPTRIALEFFAHWSANRIDEALAMLADDVLYDNVPFPDIVGRENVRAFHADFGIGRIFTVDWQVTQIAASGDVVLNERVDIFRHENGGEITLPVMGTITVKDEKIVVWRDYLDPADFDQQLAAAMATSK</sequence>
<evidence type="ECO:0000313" key="4">
    <source>
        <dbReference type="Proteomes" id="UP000027439"/>
    </source>
</evidence>
<protein>
    <submittedName>
        <fullName evidence="3">Limonene-1,2-epoxide hydrolase</fullName>
    </submittedName>
</protein>
<dbReference type="Proteomes" id="UP000027439">
    <property type="component" value="Unassembled WGS sequence"/>
</dbReference>
<dbReference type="InterPro" id="IPR032710">
    <property type="entry name" value="NTF2-like_dom_sf"/>
</dbReference>
<feature type="domain" description="Limonene-1,2-epoxide hydrolase" evidence="1">
    <location>
        <begin position="6"/>
        <end position="120"/>
    </location>
</feature>
<accession>A0A069NG13</accession>
<comment type="caution">
    <text evidence="3">The sequence shown here is derived from an EMBL/GenBank/DDBJ whole genome shotgun (WGS) entry which is preliminary data.</text>
</comment>
<keyword evidence="3" id="KW-0378">Hydrolase</keyword>
<evidence type="ECO:0000313" key="2">
    <source>
        <dbReference type="EMBL" id="GGD89460.1"/>
    </source>
</evidence>
<dbReference type="InterPro" id="IPR013100">
    <property type="entry name" value="LEH"/>
</dbReference>
<name>A0A069NG13_9BURK</name>
<gene>
    <name evidence="3" type="ORF">BG57_23790</name>
    <name evidence="2" type="ORF">GCM10010985_50110</name>
</gene>
<dbReference type="SUPFAM" id="SSF54427">
    <property type="entry name" value="NTF2-like"/>
    <property type="match status" value="1"/>
</dbReference>
<dbReference type="eggNOG" id="COG4308">
    <property type="taxonomic scope" value="Bacteria"/>
</dbReference>
<evidence type="ECO:0000313" key="5">
    <source>
        <dbReference type="Proteomes" id="UP000597138"/>
    </source>
</evidence>
<dbReference type="Gene3D" id="3.10.450.50">
    <property type="match status" value="1"/>
</dbReference>
<keyword evidence="5" id="KW-1185">Reference proteome</keyword>
<dbReference type="Pfam" id="PF07858">
    <property type="entry name" value="LEH"/>
    <property type="match status" value="1"/>
</dbReference>
<dbReference type="Proteomes" id="UP000597138">
    <property type="component" value="Unassembled WGS sequence"/>
</dbReference>
<evidence type="ECO:0000259" key="1">
    <source>
        <dbReference type="Pfam" id="PF07858"/>
    </source>
</evidence>